<evidence type="ECO:0000256" key="6">
    <source>
        <dbReference type="ARBA" id="ARBA00023194"/>
    </source>
</evidence>
<dbReference type="PROSITE" id="PS00455">
    <property type="entry name" value="AMP_BINDING"/>
    <property type="match status" value="2"/>
</dbReference>
<evidence type="ECO:0000256" key="5">
    <source>
        <dbReference type="ARBA" id="ARBA00022737"/>
    </source>
</evidence>
<dbReference type="SUPFAM" id="SSF52777">
    <property type="entry name" value="CoA-dependent acyltransferases"/>
    <property type="match status" value="5"/>
</dbReference>
<dbReference type="GO" id="GO:0009403">
    <property type="term" value="P:toxin biosynthetic process"/>
    <property type="evidence" value="ECO:0007669"/>
    <property type="project" value="UniProtKB-ARBA"/>
</dbReference>
<dbReference type="InterPro" id="IPR001242">
    <property type="entry name" value="Condensation_dom"/>
</dbReference>
<dbReference type="FunFam" id="3.40.50.12780:FF:000012">
    <property type="entry name" value="Non-ribosomal peptide synthetase"/>
    <property type="match status" value="2"/>
</dbReference>
<keyword evidence="9" id="KW-1185">Reference proteome</keyword>
<dbReference type="EMBL" id="CM002803">
    <property type="protein sequence ID" value="KEI67167.1"/>
    <property type="molecule type" value="Genomic_DNA"/>
</dbReference>
<keyword evidence="4" id="KW-0597">Phosphoprotein</keyword>
<dbReference type="Gene3D" id="3.40.50.150">
    <property type="entry name" value="Vaccinia Virus protein VP39"/>
    <property type="match status" value="1"/>
</dbReference>
<evidence type="ECO:0000313" key="9">
    <source>
        <dbReference type="Proteomes" id="UP000027395"/>
    </source>
</evidence>
<dbReference type="InterPro" id="IPR029063">
    <property type="entry name" value="SAM-dependent_MTases_sf"/>
</dbReference>
<dbReference type="Gene3D" id="2.30.38.10">
    <property type="entry name" value="Luciferase, Domain 3"/>
    <property type="match status" value="2"/>
</dbReference>
<evidence type="ECO:0000256" key="4">
    <source>
        <dbReference type="ARBA" id="ARBA00022553"/>
    </source>
</evidence>
<dbReference type="InterPro" id="IPR010071">
    <property type="entry name" value="AA_adenyl_dom"/>
</dbReference>
<dbReference type="Gene3D" id="3.40.50.980">
    <property type="match status" value="4"/>
</dbReference>
<evidence type="ECO:0000259" key="7">
    <source>
        <dbReference type="PROSITE" id="PS50075"/>
    </source>
</evidence>
<keyword evidence="3" id="KW-0596">Phosphopantetheine</keyword>
<dbReference type="GO" id="GO:0017000">
    <property type="term" value="P:antibiotic biosynthetic process"/>
    <property type="evidence" value="ECO:0007669"/>
    <property type="project" value="UniProtKB-KW"/>
</dbReference>
<dbReference type="NCBIfam" id="TIGR01720">
    <property type="entry name" value="NRPS-para261"/>
    <property type="match status" value="1"/>
</dbReference>
<dbReference type="Gene3D" id="1.10.1200.10">
    <property type="entry name" value="ACP-like"/>
    <property type="match status" value="2"/>
</dbReference>
<dbReference type="STRING" id="388467.A19Y_2223"/>
<feature type="domain" description="Carrier" evidence="7">
    <location>
        <begin position="1189"/>
        <end position="1263"/>
    </location>
</feature>
<dbReference type="CDD" id="cd02440">
    <property type="entry name" value="AdoMet_MTases"/>
    <property type="match status" value="1"/>
</dbReference>
<dbReference type="InterPro" id="IPR006162">
    <property type="entry name" value="Ppantetheine_attach_site"/>
</dbReference>
<dbReference type="CDD" id="cd12115">
    <property type="entry name" value="A_NRPS_Sfm_like"/>
    <property type="match status" value="1"/>
</dbReference>
<dbReference type="Gene3D" id="3.30.559.10">
    <property type="entry name" value="Chloramphenicol acetyltransferase-like domain"/>
    <property type="match status" value="2"/>
</dbReference>
<dbReference type="SUPFAM" id="SSF56801">
    <property type="entry name" value="Acetyl-CoA synthetase-like"/>
    <property type="match status" value="2"/>
</dbReference>
<dbReference type="PANTHER" id="PTHR45527:SF1">
    <property type="entry name" value="FATTY ACID SYNTHASE"/>
    <property type="match status" value="1"/>
</dbReference>
<dbReference type="Pfam" id="PF13193">
    <property type="entry name" value="AMP-binding_C"/>
    <property type="match status" value="1"/>
</dbReference>
<accession>A0A073CGW5</accession>
<sequence>MEKFREVTETHLVATDYQIRQLREIQPVTPLFNSISQNKTEHKDKIIAPISINLRDQIYNLTAKNLVNKLALYLAAIQFLILKYTAQEEFVLATGALNIETSDSLIFCRFNQQNLKSFKDLLKITRSHLQEGYRHQNYDLNSLIETFLARGGNLETIFDIVVIQGGFSSHSSLLNKFQLVFEIEATDSSVSVTFSPDTFQEDFVQRMLGHFLQILEIVTINPDVELREIDILTPGEREQLLIKWNNTQTEYPADKCIHQLFEEQAKRTPNAIAVVYENESLTYQELNNRGNQLAHNLQKLGVKPDTLVGICLERSLELVVGLLAILKAGGAYVPIDPHYPQERLTYLLADTQVKILLTSQSLTSLLPANLAKIICLDSDWDLIAKENPDNFESGVTVENLAYVIYTSGSTGQPKGAMNCHRGVVNRLLWMQDTYPLTQGDRILQKTPFSFDVSVWEFFCPLLTGARLVVAKPEGHKDSVYLIKLIQDQQITTLHFVPSMLRVLLQEADLEKCQSLKRVICSGEALPNDLSQRFFERFNCELHNLYGPTEAAIDVTYWACSPNWKREVVPIGRPVANTQIYLLNADLQPVPIGVVGELHIGGVQLARGYFNRPELTAEKFIANPFYPSLQKEQGSTISPRLYKTGDLARYLPDGNIEFLGRLDHQVKIRGFRIELGEIETILGQHPDVCQSVVLAHQTETGSQTLIAYVVSQSQTRQHLSPEQEPHFFDEQIGQWQTLYNQTYRQSVEDSNPLFNTVGWNSSYTGEPIPAAEMDEWLKDKTATILAHRPQRVLEIGCGTGLILFQVAPHCDRYWGTDISVVGLDLIRHHLGESKLDLAEQVNLLQRPADDFEGLEAEAFDTIILNSVVQYFPHIDYLVKVLEKAIAAIAPGGRIFLGDVRNLKLLAAFHASVELTKADPDISVDQWQKRVERQIAQEQELLIDPAFFTALQQRFPQITQVDIQLPRSQYENELTQFRYNVVLQINTKAEVEQSETWLAQEAFTIPELSHLLEKTQPPVVGIKGLTNLKLVAPLTILEFFKHPQDVQTVETLQSSLQKLVLPNPETELDQLAETFGYSLLLTYADSQTLNHYDAIFVKEQRRKPHRAKLTNLSKTHQDWQQYANHPLQPQLNRQLIPQLRSYLETRLPEYMIPNAFVLLAEIPLTPNGKLDRRALPSPEQIRLELTDTFVAPCTPIEEMLALIWAEILGLEQIGIHDNFFELGGDSIRGIQVIAKARTMGFEFSLPELLQHQTIQELAHLVSRELNPVTSQKTEVFSLISAAQRLSLPPDIEDAYPLTALQLGMIFHSEYQGNVPVYHDVFTYHIRTVFNYTVLHQTIQEIAARHGILRTSFALTDYAEPLQLVHHQVEIPLALADLSSLTSLEQEAALDDWIEREKSHPFDWQVPPLLRFHIHLRSTETFNLTLSFHHSILDGWSVASLLTELLQQYLYRLGQNILPLAAPPTINFRDFVALEQTILKSQPCQEYWQKQLEDLTITPLPEWPEVSQKNKNWDWLVPIPTEVSQSLKRLGKKAGVPLKSVLLAAHLRVLSLLNNQTDVLTGLVSNGRLEETDGERVLGLFLNTLPLRLQLTGGTWLDLVRQVFATERDSLAWRRYPLAELQKRLGGQPLFDTAFNFVHFHIYQAIIGVQDLEVLGGKFFNQTNFTLLTNFSLHPLSGEVELTLKYDGDRLGQAQMERMAGYYQKVLTAIAQNPSQSFQDLCLLSDEEQAQILWDWNRTQTDLPPQQCVHQLFEIQVERSPDAVAIVWNQERLTYRQLNEQANQVAHYLQNLGVESESLVGICLERSLSLVLGLLGILKAGGAYVPLDPHYPTERLELILTDSQVPVLLTQQTLLSHLSHYSGDRVVLDRDAAIIAQQPKTNPKSQVSSSNSVYVIYTSGSTGKPKGVVIEHRSTVTLLDWARTVFSFDELAGVLASTSVCFDLSVFELFLPLTVGGAVILADNALALPNLAAATEVTLINTVPTAIAQLLALEAIPQSVRTVNLAGEPLSNSLVQKLYQLPQIERVYNLYGPSEDTTYSTFSCIEKGATTQPSIGRPIAHSQVYLLNATHQPVPLGTIGELYMGGAGLARGYLHRPELTAEKFIANPFHSPLQKYQGLSPSPKLYKTGDLARYRPDGNLEFLGRSDYQIKLRGFRIELGEIEVVLENCPGVKQAVVLRREDLVGGAKLVAYVVSENSTLTTQDLRRFLEQQLPDYMIPGFFVPLESFPLTPNGKVNRPALPRPEMELIPDGDFAAPQTAQEQILATIWQNVLGIQQVGRGDRFFELGGDSILSLQVVAQARQAGLKITPRQIFRYPSLAELAACCDIDSIGDTPNFSRTLTHQGLVTGEVPLTPIQKWFFEQNRSDSHHFNQSVLLNVPAQTQPTLLSQALSHLLQHHDALRLRFNLKQGQWQQDHGEITETVPLAVIDLSSIAPDQQFQRLEEIATEQQASFNLAEGKLMRVVLFQLGGQQGNRLLIIHHHLVVDGVSWRVLLEDLWTAYQQLENQKTVQLPPKTLAFRDWALLLTTSAQEQTLQKELSYWLNQPWSTVMPLPLIHPPEKRSHPVAEVAEITVTLNVEKTRALLQQVPSVFNTQINDVLLTALAQTLTAWTGNSTILLDLEGHGREEGLAEVDVSRTVGWFTSLFPVILQLPDSNHPGESLKSIKEQLRMIPNHGIGYGILRYLSPDANVRTQMAALPKRDIIFNYLGQFDGGQSQATPWQLAPESKGANHGSADAPSHWLEINARVIGGQLEIIWSYARHIHDKATVVGLAENYLSALLKLIDYCLSPVVGGFTPSDFPVANLNQQELDEILAELD</sequence>
<dbReference type="GO" id="GO:0031177">
    <property type="term" value="F:phosphopantetheine binding"/>
    <property type="evidence" value="ECO:0007669"/>
    <property type="project" value="InterPro"/>
</dbReference>
<dbReference type="GO" id="GO:0005829">
    <property type="term" value="C:cytosol"/>
    <property type="evidence" value="ECO:0007669"/>
    <property type="project" value="TreeGrafter"/>
</dbReference>
<dbReference type="InterPro" id="IPR023213">
    <property type="entry name" value="CAT-like_dom_sf"/>
</dbReference>
<dbReference type="Gene3D" id="3.30.559.30">
    <property type="entry name" value="Nonribosomal peptide synthetase, condensation domain"/>
    <property type="match status" value="3"/>
</dbReference>
<dbReference type="HOGENOM" id="CLU_000022_0_5_3"/>
<dbReference type="NCBIfam" id="TIGR01733">
    <property type="entry name" value="AA-adenyl-dom"/>
    <property type="match status" value="2"/>
</dbReference>
<dbReference type="InterPro" id="IPR045851">
    <property type="entry name" value="AMP-bd_C_sf"/>
</dbReference>
<proteinExistence type="inferred from homology"/>
<dbReference type="FunFam" id="3.30.300.30:FF:000010">
    <property type="entry name" value="Enterobactin synthetase component F"/>
    <property type="match status" value="1"/>
</dbReference>
<dbReference type="GO" id="GO:0008610">
    <property type="term" value="P:lipid biosynthetic process"/>
    <property type="evidence" value="ECO:0007669"/>
    <property type="project" value="UniProtKB-ARBA"/>
</dbReference>
<evidence type="ECO:0000313" key="8">
    <source>
        <dbReference type="EMBL" id="KEI67167.1"/>
    </source>
</evidence>
<evidence type="ECO:0000256" key="3">
    <source>
        <dbReference type="ARBA" id="ARBA00022450"/>
    </source>
</evidence>
<dbReference type="CDD" id="cd19534">
    <property type="entry name" value="E_NRPS"/>
    <property type="match status" value="1"/>
</dbReference>
<dbReference type="InterPro" id="IPR009081">
    <property type="entry name" value="PP-bd_ACP"/>
</dbReference>
<feature type="domain" description="Carrier" evidence="7">
    <location>
        <begin position="2253"/>
        <end position="2327"/>
    </location>
</feature>
<gene>
    <name evidence="8" type="primary">mcyA</name>
    <name evidence="8" type="ORF">A19Y_2223</name>
</gene>
<keyword evidence="5" id="KW-0677">Repeat</keyword>
<dbReference type="InterPro" id="IPR020806">
    <property type="entry name" value="PKS_PP-bd"/>
</dbReference>
<name>A0A073CGW5_PLAA1</name>
<dbReference type="Pfam" id="PF00550">
    <property type="entry name" value="PP-binding"/>
    <property type="match status" value="2"/>
</dbReference>
<dbReference type="Pfam" id="PF08242">
    <property type="entry name" value="Methyltransf_12"/>
    <property type="match status" value="1"/>
</dbReference>
<dbReference type="RefSeq" id="WP_042154173.1">
    <property type="nucleotide sequence ID" value="NZ_CM002803.1"/>
</dbReference>
<dbReference type="GO" id="GO:0003824">
    <property type="term" value="F:catalytic activity"/>
    <property type="evidence" value="ECO:0007669"/>
    <property type="project" value="UniProtKB-KW"/>
</dbReference>
<dbReference type="PANTHER" id="PTHR45527">
    <property type="entry name" value="NONRIBOSOMAL PEPTIDE SYNTHETASE"/>
    <property type="match status" value="1"/>
</dbReference>
<dbReference type="NCBIfam" id="NF003417">
    <property type="entry name" value="PRK04813.1"/>
    <property type="match status" value="3"/>
</dbReference>
<evidence type="ECO:0000256" key="2">
    <source>
        <dbReference type="ARBA" id="ARBA00006432"/>
    </source>
</evidence>
<dbReference type="FunFam" id="3.40.50.980:FF:000002">
    <property type="entry name" value="Enterobactin synthetase component F"/>
    <property type="match status" value="1"/>
</dbReference>
<dbReference type="InterPro" id="IPR000873">
    <property type="entry name" value="AMP-dep_synth/lig_dom"/>
</dbReference>
<dbReference type="Gene3D" id="3.30.300.30">
    <property type="match status" value="3"/>
</dbReference>
<organism evidence="8 9">
    <name type="scientific">Planktothrix agardhii (strain NIVA-CYA 126/8)</name>
    <dbReference type="NCBI Taxonomy" id="388467"/>
    <lineage>
        <taxon>Bacteria</taxon>
        <taxon>Bacillati</taxon>
        <taxon>Cyanobacteriota</taxon>
        <taxon>Cyanophyceae</taxon>
        <taxon>Oscillatoriophycideae</taxon>
        <taxon>Oscillatoriales</taxon>
        <taxon>Microcoleaceae</taxon>
        <taxon>Planktothrix</taxon>
    </lineage>
</organism>
<dbReference type="InterPro" id="IPR010060">
    <property type="entry name" value="NRPS_synth"/>
</dbReference>
<dbReference type="GO" id="GO:0043041">
    <property type="term" value="P:amino acid activation for nonribosomal peptide biosynthetic process"/>
    <property type="evidence" value="ECO:0007669"/>
    <property type="project" value="TreeGrafter"/>
</dbReference>
<dbReference type="FunFam" id="3.40.50.980:FF:000001">
    <property type="entry name" value="Non-ribosomal peptide synthetase"/>
    <property type="match status" value="2"/>
</dbReference>
<dbReference type="PROSITE" id="PS00012">
    <property type="entry name" value="PHOSPHOPANTETHEINE"/>
    <property type="match status" value="2"/>
</dbReference>
<dbReference type="SUPFAM" id="SSF53335">
    <property type="entry name" value="S-adenosyl-L-methionine-dependent methyltransferases"/>
    <property type="match status" value="1"/>
</dbReference>
<dbReference type="InterPro" id="IPR013217">
    <property type="entry name" value="Methyltransf_12"/>
</dbReference>
<reference evidence="8 9" key="1">
    <citation type="journal article" date="2014" name="Appl. Environ. Microbiol.">
        <title>Elucidation of insertion elements encoded on plasmids and in vitro construction of shuttle vectors from the toxic cyanobacterium Planktothrix.</title>
        <authorList>
            <person name="Christiansen G."/>
            <person name="Goesmann A."/>
            <person name="Kurmayer R."/>
        </authorList>
    </citation>
    <scope>NUCLEOTIDE SEQUENCE [LARGE SCALE GENOMIC DNA]</scope>
    <source>
        <strain evidence="8 9">NIVA-CYA 126/8</strain>
    </source>
</reference>
<evidence type="ECO:0000256" key="1">
    <source>
        <dbReference type="ARBA" id="ARBA00001957"/>
    </source>
</evidence>
<dbReference type="FunFam" id="2.30.38.10:FF:000001">
    <property type="entry name" value="Non-ribosomal peptide synthetase PvdI"/>
    <property type="match status" value="1"/>
</dbReference>
<dbReference type="PROSITE" id="PS50075">
    <property type="entry name" value="CARRIER"/>
    <property type="match status" value="2"/>
</dbReference>
<dbReference type="PATRIC" id="fig|388467.6.peg.2167"/>
<dbReference type="Pfam" id="PF00668">
    <property type="entry name" value="Condensation"/>
    <property type="match status" value="3"/>
</dbReference>
<dbReference type="InterPro" id="IPR020845">
    <property type="entry name" value="AMP-binding_CS"/>
</dbReference>
<dbReference type="eggNOG" id="COG1020">
    <property type="taxonomic scope" value="Bacteria"/>
</dbReference>
<dbReference type="SMART" id="SM00823">
    <property type="entry name" value="PKS_PP"/>
    <property type="match status" value="2"/>
</dbReference>
<dbReference type="InterPro" id="IPR036736">
    <property type="entry name" value="ACP-like_sf"/>
</dbReference>
<dbReference type="InterPro" id="IPR025110">
    <property type="entry name" value="AMP-bd_C"/>
</dbReference>
<dbReference type="CDD" id="cd17646">
    <property type="entry name" value="A_NRPS_AB3403-like"/>
    <property type="match status" value="1"/>
</dbReference>
<keyword evidence="6" id="KW-0045">Antibiotic biosynthesis</keyword>
<dbReference type="SUPFAM" id="SSF47336">
    <property type="entry name" value="ACP-like"/>
    <property type="match status" value="2"/>
</dbReference>
<comment type="cofactor">
    <cofactor evidence="1">
        <name>pantetheine 4'-phosphate</name>
        <dbReference type="ChEBI" id="CHEBI:47942"/>
    </cofactor>
</comment>
<dbReference type="Pfam" id="PF00501">
    <property type="entry name" value="AMP-binding"/>
    <property type="match status" value="2"/>
</dbReference>
<dbReference type="Proteomes" id="UP000027395">
    <property type="component" value="Chromosome"/>
</dbReference>
<comment type="similarity">
    <text evidence="2">Belongs to the ATP-dependent AMP-binding enzyme family.</text>
</comment>
<dbReference type="FunFam" id="1.10.1200.10:FF:000005">
    <property type="entry name" value="Nonribosomal peptide synthetase 1"/>
    <property type="match status" value="2"/>
</dbReference>
<protein>
    <submittedName>
        <fullName evidence="8">McyA</fullName>
    </submittedName>
</protein>